<evidence type="ECO:0000256" key="1">
    <source>
        <dbReference type="SAM" id="SignalP"/>
    </source>
</evidence>
<reference evidence="3 5" key="2">
    <citation type="submission" date="2019-06" db="EMBL/GenBank/DDBJ databases">
        <title>Pseudomonas bimorpha sp. nov. isolated from bovine raw milk and skim milk concentrate.</title>
        <authorList>
            <person name="Hofmann K."/>
            <person name="Huptas C."/>
            <person name="Doll E."/>
            <person name="Scherer S."/>
            <person name="Wenning M."/>
        </authorList>
    </citation>
    <scope>NUCLEOTIDE SEQUENCE [LARGE SCALE GENOMIC DNA]</scope>
    <source>
        <strain evidence="3 5">DSM 17515</strain>
    </source>
</reference>
<comment type="caution">
    <text evidence="3">The sequence shown here is derived from an EMBL/GenBank/DDBJ whole genome shotgun (WGS) entry which is preliminary data.</text>
</comment>
<evidence type="ECO:0000313" key="5">
    <source>
        <dbReference type="Proteomes" id="UP000317267"/>
    </source>
</evidence>
<evidence type="ECO:0000313" key="3">
    <source>
        <dbReference type="EMBL" id="TWR63512.1"/>
    </source>
</evidence>
<dbReference type="GeneID" id="300937650"/>
<name>A0A1H1GRS0_9PSED</name>
<reference evidence="2 4" key="1">
    <citation type="submission" date="2016-10" db="EMBL/GenBank/DDBJ databases">
        <authorList>
            <person name="Varghese N."/>
            <person name="Submissions S."/>
        </authorList>
    </citation>
    <scope>NUCLEOTIDE SEQUENCE [LARGE SCALE GENOMIC DNA]</scope>
    <source>
        <strain evidence="2 4">BS2976</strain>
    </source>
</reference>
<dbReference type="EMBL" id="VFES01000015">
    <property type="protein sequence ID" value="TWR63512.1"/>
    <property type="molecule type" value="Genomic_DNA"/>
</dbReference>
<dbReference type="AlphaFoldDB" id="A0A1H1GRS0"/>
<feature type="signal peptide" evidence="1">
    <location>
        <begin position="1"/>
        <end position="23"/>
    </location>
</feature>
<sequence length="43" mass="4814">MPLRTWKALGLVLCLLSGCNANYVFDDADYRPLGDPQATRRSD</sequence>
<evidence type="ECO:0000313" key="2">
    <source>
        <dbReference type="EMBL" id="SDR15875.1"/>
    </source>
</evidence>
<dbReference type="RefSeq" id="WP_081797692.1">
    <property type="nucleotide sequence ID" value="NZ_CAUSAB010000027.1"/>
</dbReference>
<accession>A0A1H1GRS0</accession>
<dbReference type="OrthoDB" id="7028762at2"/>
<dbReference type="PROSITE" id="PS51257">
    <property type="entry name" value="PROKAR_LIPOPROTEIN"/>
    <property type="match status" value="1"/>
</dbReference>
<dbReference type="Proteomes" id="UP000198740">
    <property type="component" value="Unassembled WGS sequence"/>
</dbReference>
<protein>
    <submittedName>
        <fullName evidence="3">Type VI secretion protein</fullName>
    </submittedName>
</protein>
<feature type="chain" id="PRO_5044371460" evidence="1">
    <location>
        <begin position="24"/>
        <end position="43"/>
    </location>
</feature>
<dbReference type="EMBL" id="FNKM01000002">
    <property type="protein sequence ID" value="SDR15875.1"/>
    <property type="molecule type" value="Genomic_DNA"/>
</dbReference>
<keyword evidence="1" id="KW-0732">Signal</keyword>
<gene>
    <name evidence="3" type="ORF">FIV39_22490</name>
    <name evidence="2" type="ORF">SAMN04490186_3682</name>
</gene>
<dbReference type="Proteomes" id="UP000317267">
    <property type="component" value="Unassembled WGS sequence"/>
</dbReference>
<evidence type="ECO:0000313" key="4">
    <source>
        <dbReference type="Proteomes" id="UP000198740"/>
    </source>
</evidence>
<organism evidence="3 5">
    <name type="scientific">Pseudomonas grimontii</name>
    <dbReference type="NCBI Taxonomy" id="129847"/>
    <lineage>
        <taxon>Bacteria</taxon>
        <taxon>Pseudomonadati</taxon>
        <taxon>Pseudomonadota</taxon>
        <taxon>Gammaproteobacteria</taxon>
        <taxon>Pseudomonadales</taxon>
        <taxon>Pseudomonadaceae</taxon>
        <taxon>Pseudomonas</taxon>
    </lineage>
</organism>
<proteinExistence type="predicted"/>
<keyword evidence="4" id="KW-1185">Reference proteome</keyword>